<dbReference type="Proteomes" id="UP000790347">
    <property type="component" value="Unassembled WGS sequence"/>
</dbReference>
<sequence length="78" mass="8710">MKSTMNVRPTQQNDLKDDQPAIIFLCKCDNTSLAYFKRVKSSELIPCSSSNENLYARKSPVSFTKVTAAICGHNINLI</sequence>
<reference evidence="1" key="1">
    <citation type="submission" date="2013-05" db="EMBL/GenBank/DDBJ databases">
        <authorList>
            <person name="Yim A.K.Y."/>
            <person name="Chan T.F."/>
            <person name="Ji K.M."/>
            <person name="Liu X.Y."/>
            <person name="Zhou J.W."/>
            <person name="Li R.Q."/>
            <person name="Yang K.Y."/>
            <person name="Li J."/>
            <person name="Li M."/>
            <person name="Law P.T.W."/>
            <person name="Wu Y.L."/>
            <person name="Cai Z.L."/>
            <person name="Qin H."/>
            <person name="Bao Y."/>
            <person name="Leung R.K.K."/>
            <person name="Ng P.K.S."/>
            <person name="Zou J."/>
            <person name="Zhong X.J."/>
            <person name="Ran P.X."/>
            <person name="Zhong N.S."/>
            <person name="Liu Z.G."/>
            <person name="Tsui S.K.W."/>
        </authorList>
    </citation>
    <scope>NUCLEOTIDE SEQUENCE</scope>
    <source>
        <strain evidence="1">Derf</strain>
        <tissue evidence="1">Whole organism</tissue>
    </source>
</reference>
<proteinExistence type="predicted"/>
<evidence type="ECO:0000313" key="2">
    <source>
        <dbReference type="Proteomes" id="UP000790347"/>
    </source>
</evidence>
<dbReference type="EMBL" id="ASGP02000006">
    <property type="protein sequence ID" value="KAH9501813.1"/>
    <property type="molecule type" value="Genomic_DNA"/>
</dbReference>
<gene>
    <name evidence="1" type="ORF">DERF_012626</name>
</gene>
<evidence type="ECO:0000313" key="1">
    <source>
        <dbReference type="EMBL" id="KAH9501813.1"/>
    </source>
</evidence>
<dbReference type="AlphaFoldDB" id="A0A922L3M4"/>
<keyword evidence="2" id="KW-1185">Reference proteome</keyword>
<accession>A0A922L3M4</accession>
<protein>
    <submittedName>
        <fullName evidence="1">Uncharacterized protein</fullName>
    </submittedName>
</protein>
<reference evidence="1" key="2">
    <citation type="journal article" date="2022" name="Res Sq">
        <title>Comparative Genomics Reveals Insights into the Divergent Evolution of Astigmatic Mites and Household Pest Adaptations.</title>
        <authorList>
            <person name="Xiong Q."/>
            <person name="Wan A.T.-Y."/>
            <person name="Liu X.-Y."/>
            <person name="Fung C.S.-H."/>
            <person name="Xiao X."/>
            <person name="Malainual N."/>
            <person name="Hou J."/>
            <person name="Wang L."/>
            <person name="Wang M."/>
            <person name="Yang K."/>
            <person name="Cui Y."/>
            <person name="Leung E."/>
            <person name="Nong W."/>
            <person name="Shin S.-K."/>
            <person name="Au S."/>
            <person name="Jeong K.Y."/>
            <person name="Chew F.T."/>
            <person name="Hui J."/>
            <person name="Leung T.F."/>
            <person name="Tungtrongchitr A."/>
            <person name="Zhong N."/>
            <person name="Liu Z."/>
            <person name="Tsui S."/>
        </authorList>
    </citation>
    <scope>NUCLEOTIDE SEQUENCE</scope>
    <source>
        <strain evidence="1">Derf</strain>
        <tissue evidence="1">Whole organism</tissue>
    </source>
</reference>
<comment type="caution">
    <text evidence="1">The sequence shown here is derived from an EMBL/GenBank/DDBJ whole genome shotgun (WGS) entry which is preliminary data.</text>
</comment>
<name>A0A922L3M4_DERFA</name>
<organism evidence="1 2">
    <name type="scientific">Dermatophagoides farinae</name>
    <name type="common">American house dust mite</name>
    <dbReference type="NCBI Taxonomy" id="6954"/>
    <lineage>
        <taxon>Eukaryota</taxon>
        <taxon>Metazoa</taxon>
        <taxon>Ecdysozoa</taxon>
        <taxon>Arthropoda</taxon>
        <taxon>Chelicerata</taxon>
        <taxon>Arachnida</taxon>
        <taxon>Acari</taxon>
        <taxon>Acariformes</taxon>
        <taxon>Sarcoptiformes</taxon>
        <taxon>Astigmata</taxon>
        <taxon>Psoroptidia</taxon>
        <taxon>Analgoidea</taxon>
        <taxon>Pyroglyphidae</taxon>
        <taxon>Dermatophagoidinae</taxon>
        <taxon>Dermatophagoides</taxon>
    </lineage>
</organism>